<organism evidence="6 7">
    <name type="scientific">Rhynchophorus ferrugineus</name>
    <name type="common">Red palm weevil</name>
    <name type="synonym">Curculio ferrugineus</name>
    <dbReference type="NCBI Taxonomy" id="354439"/>
    <lineage>
        <taxon>Eukaryota</taxon>
        <taxon>Metazoa</taxon>
        <taxon>Ecdysozoa</taxon>
        <taxon>Arthropoda</taxon>
        <taxon>Hexapoda</taxon>
        <taxon>Insecta</taxon>
        <taxon>Pterygota</taxon>
        <taxon>Neoptera</taxon>
        <taxon>Endopterygota</taxon>
        <taxon>Coleoptera</taxon>
        <taxon>Polyphaga</taxon>
        <taxon>Cucujiformia</taxon>
        <taxon>Curculionidae</taxon>
        <taxon>Dryophthorinae</taxon>
        <taxon>Rhynchophorus</taxon>
    </lineage>
</organism>
<evidence type="ECO:0000256" key="4">
    <source>
        <dbReference type="RuleBase" id="RU004262"/>
    </source>
</evidence>
<dbReference type="InterPro" id="IPR013818">
    <property type="entry name" value="Lipase"/>
</dbReference>
<evidence type="ECO:0000313" key="7">
    <source>
        <dbReference type="Proteomes" id="UP000625711"/>
    </source>
</evidence>
<dbReference type="GO" id="GO:0017171">
    <property type="term" value="F:serine hydrolase activity"/>
    <property type="evidence" value="ECO:0007669"/>
    <property type="project" value="TreeGrafter"/>
</dbReference>
<dbReference type="PRINTS" id="PR00821">
    <property type="entry name" value="TAGLIPASE"/>
</dbReference>
<dbReference type="GO" id="GO:0016298">
    <property type="term" value="F:lipase activity"/>
    <property type="evidence" value="ECO:0007669"/>
    <property type="project" value="InterPro"/>
</dbReference>
<dbReference type="Pfam" id="PF00151">
    <property type="entry name" value="Lipase"/>
    <property type="match status" value="1"/>
</dbReference>
<evidence type="ECO:0000259" key="5">
    <source>
        <dbReference type="Pfam" id="PF00151"/>
    </source>
</evidence>
<gene>
    <name evidence="6" type="ORF">GWI33_013384</name>
</gene>
<dbReference type="InterPro" id="IPR033906">
    <property type="entry name" value="Lipase_N"/>
</dbReference>
<dbReference type="CDD" id="cd00707">
    <property type="entry name" value="Pancreat_lipase_like"/>
    <property type="match status" value="1"/>
</dbReference>
<evidence type="ECO:0000313" key="6">
    <source>
        <dbReference type="EMBL" id="KAF7273923.1"/>
    </source>
</evidence>
<dbReference type="InterPro" id="IPR029058">
    <property type="entry name" value="AB_hydrolase_fold"/>
</dbReference>
<dbReference type="FunFam" id="3.40.50.1820:FF:000122">
    <property type="entry name" value="Vitellogenin-3-like Protein"/>
    <property type="match status" value="1"/>
</dbReference>
<dbReference type="EMBL" id="JAACXV010013217">
    <property type="protein sequence ID" value="KAF7273923.1"/>
    <property type="molecule type" value="Genomic_DNA"/>
</dbReference>
<evidence type="ECO:0000256" key="2">
    <source>
        <dbReference type="ARBA" id="ARBA00010701"/>
    </source>
</evidence>
<name>A0A834I9A7_RHYFE</name>
<reference evidence="6" key="1">
    <citation type="submission" date="2020-08" db="EMBL/GenBank/DDBJ databases">
        <title>Genome sequencing and assembly of the red palm weevil Rhynchophorus ferrugineus.</title>
        <authorList>
            <person name="Dias G.B."/>
            <person name="Bergman C.M."/>
            <person name="Manee M."/>
        </authorList>
    </citation>
    <scope>NUCLEOTIDE SEQUENCE</scope>
    <source>
        <strain evidence="6">AA-2017</strain>
        <tissue evidence="6">Whole larva</tissue>
    </source>
</reference>
<dbReference type="OrthoDB" id="199913at2759"/>
<dbReference type="InterPro" id="IPR000734">
    <property type="entry name" value="TAG_lipase"/>
</dbReference>
<dbReference type="PANTHER" id="PTHR11610:SF169">
    <property type="entry name" value="GH15759P-RELATED"/>
    <property type="match status" value="1"/>
</dbReference>
<keyword evidence="7" id="KW-1185">Reference proteome</keyword>
<sequence>MSIIIYKIFLTWIIRENELKFSTIPRGNCKNCCPINIDRDVRFLLYTKNGPTEGVPIRPLDEVGAAKRAGVDPNLKTVIYIHGFSETSPGASGSEIVNAYLNRPDEYNIILVDWTELSVFPWYRPAVQNVKLVGQLLYNFIKIFHKSGEMPVQNLHVIGFSLGCHVASMAGKNLQGDIRIPRITALDPAYPEFPVQDRAKRLASTDADYIDVIHTDGGIFGYPVSIGHADFYPNGGKALQPGCQPSYLVRQNIVELVVACSHVRAWQLYAESVINPSAFPATYCGNWTGPEKECNFTIDGYMGFASNQDMKGQFFLRTGHQAPYGLTVGEQH</sequence>
<keyword evidence="3" id="KW-0964">Secreted</keyword>
<dbReference type="Gene3D" id="3.40.50.1820">
    <property type="entry name" value="alpha/beta hydrolase"/>
    <property type="match status" value="1"/>
</dbReference>
<dbReference type="Proteomes" id="UP000625711">
    <property type="component" value="Unassembled WGS sequence"/>
</dbReference>
<dbReference type="SUPFAM" id="SSF53474">
    <property type="entry name" value="alpha/beta-Hydrolases"/>
    <property type="match status" value="1"/>
</dbReference>
<comment type="subcellular location">
    <subcellularLocation>
        <location evidence="1">Secreted</location>
    </subcellularLocation>
</comment>
<accession>A0A834I9A7</accession>
<comment type="similarity">
    <text evidence="2 4">Belongs to the AB hydrolase superfamily. Lipase family.</text>
</comment>
<comment type="caution">
    <text evidence="6">The sequence shown here is derived from an EMBL/GenBank/DDBJ whole genome shotgun (WGS) entry which is preliminary data.</text>
</comment>
<proteinExistence type="inferred from homology"/>
<dbReference type="GO" id="GO:0005615">
    <property type="term" value="C:extracellular space"/>
    <property type="evidence" value="ECO:0007669"/>
    <property type="project" value="TreeGrafter"/>
</dbReference>
<feature type="domain" description="Lipase" evidence="5">
    <location>
        <begin position="38"/>
        <end position="324"/>
    </location>
</feature>
<protein>
    <recommendedName>
        <fullName evidence="5">Lipase domain-containing protein</fullName>
    </recommendedName>
</protein>
<evidence type="ECO:0000256" key="3">
    <source>
        <dbReference type="ARBA" id="ARBA00022525"/>
    </source>
</evidence>
<evidence type="ECO:0000256" key="1">
    <source>
        <dbReference type="ARBA" id="ARBA00004613"/>
    </source>
</evidence>
<dbReference type="PANTHER" id="PTHR11610">
    <property type="entry name" value="LIPASE"/>
    <property type="match status" value="1"/>
</dbReference>
<dbReference type="AlphaFoldDB" id="A0A834I9A7"/>
<dbReference type="GO" id="GO:0016042">
    <property type="term" value="P:lipid catabolic process"/>
    <property type="evidence" value="ECO:0007669"/>
    <property type="project" value="TreeGrafter"/>
</dbReference>